<reference evidence="6" key="1">
    <citation type="submission" date="2025-08" db="UniProtKB">
        <authorList>
            <consortium name="RefSeq"/>
        </authorList>
    </citation>
    <scope>IDENTIFICATION</scope>
</reference>
<dbReference type="Proteomes" id="UP000504607">
    <property type="component" value="Unplaced"/>
</dbReference>
<evidence type="ECO:0000256" key="2">
    <source>
        <dbReference type="ARBA" id="ARBA00023054"/>
    </source>
</evidence>
<dbReference type="Pfam" id="PF05911">
    <property type="entry name" value="FPP"/>
    <property type="match status" value="4"/>
</dbReference>
<dbReference type="GeneID" id="105035876"/>
<feature type="non-terminal residue" evidence="6">
    <location>
        <position position="1"/>
    </location>
</feature>
<feature type="coiled-coil region" evidence="3">
    <location>
        <begin position="575"/>
        <end position="679"/>
    </location>
</feature>
<dbReference type="KEGG" id="egu:105035876"/>
<dbReference type="PANTHER" id="PTHR31580">
    <property type="entry name" value="FILAMENT-LIKE PLANT PROTEIN 4"/>
    <property type="match status" value="1"/>
</dbReference>
<evidence type="ECO:0000313" key="5">
    <source>
        <dbReference type="Proteomes" id="UP000504607"/>
    </source>
</evidence>
<name>A0A6I9QIE1_ELAGV</name>
<feature type="region of interest" description="Disordered" evidence="4">
    <location>
        <begin position="1"/>
        <end position="30"/>
    </location>
</feature>
<feature type="region of interest" description="Disordered" evidence="4">
    <location>
        <begin position="325"/>
        <end position="351"/>
    </location>
</feature>
<keyword evidence="2 3" id="KW-0175">Coiled coil</keyword>
<dbReference type="RefSeq" id="XP_010909893.3">
    <property type="nucleotide sequence ID" value="XM_010911591.3"/>
</dbReference>
<feature type="compositionally biased region" description="Basic and acidic residues" evidence="4">
    <location>
        <begin position="325"/>
        <end position="345"/>
    </location>
</feature>
<dbReference type="AlphaFoldDB" id="A0A6I9QIE1"/>
<evidence type="ECO:0000256" key="4">
    <source>
        <dbReference type="SAM" id="MobiDB-lite"/>
    </source>
</evidence>
<feature type="coiled-coil region" evidence="3">
    <location>
        <begin position="516"/>
        <end position="550"/>
    </location>
</feature>
<dbReference type="FunCoup" id="A0A6I9QIE1">
    <property type="interactions" value="208"/>
</dbReference>
<organism evidence="5 6">
    <name type="scientific">Elaeis guineensis var. tenera</name>
    <name type="common">Oil palm</name>
    <dbReference type="NCBI Taxonomy" id="51953"/>
    <lineage>
        <taxon>Eukaryota</taxon>
        <taxon>Viridiplantae</taxon>
        <taxon>Streptophyta</taxon>
        <taxon>Embryophyta</taxon>
        <taxon>Tracheophyta</taxon>
        <taxon>Spermatophyta</taxon>
        <taxon>Magnoliopsida</taxon>
        <taxon>Liliopsida</taxon>
        <taxon>Arecaceae</taxon>
        <taxon>Arecoideae</taxon>
        <taxon>Cocoseae</taxon>
        <taxon>Elaeidinae</taxon>
        <taxon>Elaeis</taxon>
    </lineage>
</organism>
<dbReference type="InterPro" id="IPR008587">
    <property type="entry name" value="FPP_plant"/>
</dbReference>
<proteinExistence type="inferred from homology"/>
<sequence>IAEQDAFKASAINASPSHAQSPEVSSKNDVTEVNETVKSLTEKLSAAFLNISAKEDLVKQHAKVAEEAILGWEKAEKEVATLKQQLEAAKGKNSALEDKVGHIDGALKECVRQLRQSKEEEEQRIHDALIKRTIELESGKSELESRLVELQAQLEAKAEASTPIYHDLCGKLDALEKENVALKDELLARSELLQMLTLERELSTRAAETASKLHLESTKKVARLEAECRKMKAVARRSSLTNEHKPASRSGYVESVTDGQSDGGERLLGLDNEPSCSDSWASALIAELDQFKNEKSSARNLSPSAEIDSMDDFLEMERLAALPEADHGSSIEAESDHTVPRDSSSKGEVQAVRQEMAELEEKVAKLENEKVKVEMSSNETQNQLKILCDQLAAAENKLVELQRQLNLVNGEKHILGIEVESLEAMRNELECQLESAHMEMGNLSGKVNSLEAKVEKEKAISAELAARNQNVEFLESTRKELEFQLKSAHVEKAQLWEKVNLLGRKLEEEKASSLELASRCQNMEVLEAKRKELESQLQSAYLEKEKTYDKVDLLERKIEEERLFSAEISARCRNLEAGDAKKMELESQLNSARMEIRKLNEKVSLLEGIVEEQRILSAEFAANAEATEAKRKELKAQLEAAHLEVHRLLEKSGLLEKQVEEERILSQEFATKCRELENEVSWKKQEDELRQCVHSNGELKIIQEKERALAARKLADCQKTIASLNRQLKSLASLDDFLLEAEKPDLNGDSLDHRGWNFKTFYSSSSPENFGSSVLSNGKDNDFPSSSALHGFPELLNLSGSNSHMEN</sequence>
<accession>A0A6I9QIE1</accession>
<evidence type="ECO:0000256" key="1">
    <source>
        <dbReference type="ARBA" id="ARBA00005921"/>
    </source>
</evidence>
<protein>
    <submittedName>
        <fullName evidence="6">Filament-like plant protein</fullName>
    </submittedName>
</protein>
<comment type="similarity">
    <text evidence="1">Belongs to the FPP family.</text>
</comment>
<dbReference type="InParanoid" id="A0A6I9QIE1"/>
<evidence type="ECO:0000313" key="6">
    <source>
        <dbReference type="RefSeq" id="XP_010909893.3"/>
    </source>
</evidence>
<dbReference type="SUPFAM" id="SSF90257">
    <property type="entry name" value="Myosin rod fragments"/>
    <property type="match status" value="1"/>
</dbReference>
<gene>
    <name evidence="6" type="primary">LOC105035876</name>
</gene>
<evidence type="ECO:0000256" key="3">
    <source>
        <dbReference type="SAM" id="Coils"/>
    </source>
</evidence>
<feature type="region of interest" description="Disordered" evidence="4">
    <location>
        <begin position="235"/>
        <end position="266"/>
    </location>
</feature>
<keyword evidence="5" id="KW-1185">Reference proteome</keyword>
<feature type="compositionally biased region" description="Polar residues" evidence="4">
    <location>
        <begin position="12"/>
        <end position="30"/>
    </location>
</feature>
<dbReference type="Gene3D" id="1.10.287.1490">
    <property type="match status" value="1"/>
</dbReference>
<dbReference type="OrthoDB" id="128924at2759"/>
<feature type="coiled-coil region" evidence="3">
    <location>
        <begin position="72"/>
        <end position="192"/>
    </location>
</feature>
<dbReference type="PANTHER" id="PTHR31580:SF49">
    <property type="entry name" value="FILAMENT-LIKE PLANT PROTEIN 3"/>
    <property type="match status" value="1"/>
</dbReference>